<dbReference type="AlphaFoldDB" id="A0A2T2NBX4"/>
<reference evidence="1 2" key="1">
    <citation type="journal article" date="2018" name="Front. Microbiol.">
        <title>Genome-Wide Analysis of Corynespora cassiicola Leaf Fall Disease Putative Effectors.</title>
        <authorList>
            <person name="Lopez D."/>
            <person name="Ribeiro S."/>
            <person name="Label P."/>
            <person name="Fumanal B."/>
            <person name="Venisse J.S."/>
            <person name="Kohler A."/>
            <person name="de Oliveira R.R."/>
            <person name="Labutti K."/>
            <person name="Lipzen A."/>
            <person name="Lail K."/>
            <person name="Bauer D."/>
            <person name="Ohm R.A."/>
            <person name="Barry K.W."/>
            <person name="Spatafora J."/>
            <person name="Grigoriev I.V."/>
            <person name="Martin F.M."/>
            <person name="Pujade-Renaud V."/>
        </authorList>
    </citation>
    <scope>NUCLEOTIDE SEQUENCE [LARGE SCALE GENOMIC DNA]</scope>
    <source>
        <strain evidence="1 2">Philippines</strain>
    </source>
</reference>
<dbReference type="OrthoDB" id="3741724at2759"/>
<sequence length="294" mass="32425">MTMSGVPQSFQEMADRIKYEISDPAPEVKDQPQNMDVDATEYNSHFNGNLPFRPGSTFAASNNPVGSSNVTLQGSLGNNITPNTFGMDPNPMLGQNGDIPAGTALDGANDEYDEDVHPWLLQPNSLKHFRNLQTMALGNARILYGSDRNLFYEPILTHSIYLVLAQKDKNNWTATLVNTMEGVTTILRKVTRDEPLLAMAQIVTGLQKDCGKLFNLCGPSLTTKFVGPQGTHTSRGRFVVNAAPPKVEQTKNNDFLSFLNNAPRGPRRGRKNGEPTITRFRVEKVRRGGGLNYD</sequence>
<dbReference type="EMBL" id="KZ678141">
    <property type="protein sequence ID" value="PSN62889.1"/>
    <property type="molecule type" value="Genomic_DNA"/>
</dbReference>
<dbReference type="Proteomes" id="UP000240883">
    <property type="component" value="Unassembled WGS sequence"/>
</dbReference>
<protein>
    <submittedName>
        <fullName evidence="1">Uncharacterized protein</fullName>
    </submittedName>
</protein>
<evidence type="ECO:0000313" key="1">
    <source>
        <dbReference type="EMBL" id="PSN62889.1"/>
    </source>
</evidence>
<gene>
    <name evidence="1" type="ORF">BS50DRAFT_624664</name>
</gene>
<organism evidence="1 2">
    <name type="scientific">Corynespora cassiicola Philippines</name>
    <dbReference type="NCBI Taxonomy" id="1448308"/>
    <lineage>
        <taxon>Eukaryota</taxon>
        <taxon>Fungi</taxon>
        <taxon>Dikarya</taxon>
        <taxon>Ascomycota</taxon>
        <taxon>Pezizomycotina</taxon>
        <taxon>Dothideomycetes</taxon>
        <taxon>Pleosporomycetidae</taxon>
        <taxon>Pleosporales</taxon>
        <taxon>Corynesporascaceae</taxon>
        <taxon>Corynespora</taxon>
    </lineage>
</organism>
<proteinExistence type="predicted"/>
<accession>A0A2T2NBX4</accession>
<keyword evidence="2" id="KW-1185">Reference proteome</keyword>
<evidence type="ECO:0000313" key="2">
    <source>
        <dbReference type="Proteomes" id="UP000240883"/>
    </source>
</evidence>
<name>A0A2T2NBX4_CORCC</name>